<organism evidence="7 8">
    <name type="scientific">Desmophyllum pertusum</name>
    <dbReference type="NCBI Taxonomy" id="174260"/>
    <lineage>
        <taxon>Eukaryota</taxon>
        <taxon>Metazoa</taxon>
        <taxon>Cnidaria</taxon>
        <taxon>Anthozoa</taxon>
        <taxon>Hexacorallia</taxon>
        <taxon>Scleractinia</taxon>
        <taxon>Caryophylliina</taxon>
        <taxon>Caryophylliidae</taxon>
        <taxon>Desmophyllum</taxon>
    </lineage>
</organism>
<evidence type="ECO:0000313" key="8">
    <source>
        <dbReference type="Proteomes" id="UP001163046"/>
    </source>
</evidence>
<feature type="domain" description="CUB" evidence="6">
    <location>
        <begin position="170"/>
        <end position="233"/>
    </location>
</feature>
<feature type="domain" description="CUB" evidence="6">
    <location>
        <begin position="13"/>
        <end position="140"/>
    </location>
</feature>
<feature type="transmembrane region" description="Helical" evidence="5">
    <location>
        <begin position="392"/>
        <end position="416"/>
    </location>
</feature>
<keyword evidence="2" id="KW-1015">Disulfide bond</keyword>
<gene>
    <name evidence="7" type="ORF">OS493_025864</name>
</gene>
<dbReference type="AlphaFoldDB" id="A0A9W9YXP0"/>
<evidence type="ECO:0000256" key="2">
    <source>
        <dbReference type="ARBA" id="ARBA00023157"/>
    </source>
</evidence>
<accession>A0A9W9YXP0</accession>
<dbReference type="OrthoDB" id="5945145at2759"/>
<dbReference type="PROSITE" id="PS01180">
    <property type="entry name" value="CUB"/>
    <property type="match status" value="3"/>
</dbReference>
<dbReference type="SUPFAM" id="SSF49854">
    <property type="entry name" value="Spermadhesin, CUB domain"/>
    <property type="match status" value="3"/>
</dbReference>
<dbReference type="FunFam" id="2.60.120.290:FF:000005">
    <property type="entry name" value="Procollagen C-endopeptidase enhancer 1"/>
    <property type="match status" value="2"/>
</dbReference>
<protein>
    <recommendedName>
        <fullName evidence="6">CUB domain-containing protein</fullName>
    </recommendedName>
</protein>
<dbReference type="PANTHER" id="PTHR24251">
    <property type="entry name" value="OVOCHYMASE-RELATED"/>
    <property type="match status" value="1"/>
</dbReference>
<feature type="compositionally biased region" description="Polar residues" evidence="4">
    <location>
        <begin position="431"/>
        <end position="445"/>
    </location>
</feature>
<dbReference type="Gene3D" id="2.60.120.290">
    <property type="entry name" value="Spermadhesin, CUB domain"/>
    <property type="match status" value="3"/>
</dbReference>
<keyword evidence="5" id="KW-0812">Transmembrane</keyword>
<sequence length="530" mass="58171">MVLYTAGLNFIDCSSSRQLVTASVFSNTTITSPNYPSDYNNNLECTWAIEVARWLPNHGHGYVVKVMFNDFKLENSFLNTCTGDVLKFYDGMSSTSGLLGGYCDTVHPEVIYSSGQYLYVKFHTDGYSTEKGFSFSFLAVKAEEAAGICRSTDGSNKVHSLSGTSDRKRDYVQIRDGQVSESKELALYCEYDTYGVIKDVYSTGRYMWVKFHSNSTVNNWHLSKGFKARFDAVDLQIAPSSKQTCFPGNIYNNNLTLTGSSGTLQSPSEKSDRSVDYYPGDSSCDWLITVPYGKIVKLSFNQSFALEPSYGSTCTADYVEVLDGKNNSESIGRYCGFTSPDDIHSSGRYMWVRFRSDSTSSYMYYNGFKATFTAVDKPNLSSGSQSSGSQTLLIAIIVSVAVFIVLVCFIVCIVWYKKKKPSGAAGATVPMSATTTPSSHSTQPGVIQYPPPPPSHAPYQPFVNPYPPPQVGYAPMPTNPPVPPPGYPYPMQPPPPYPGEEAVPQYPPPGQSYAWQQSAPVKASAPPESP</sequence>
<evidence type="ECO:0000313" key="7">
    <source>
        <dbReference type="EMBL" id="KAJ7371402.1"/>
    </source>
</evidence>
<keyword evidence="5" id="KW-1133">Transmembrane helix</keyword>
<dbReference type="Pfam" id="PF00431">
    <property type="entry name" value="CUB"/>
    <property type="match status" value="3"/>
</dbReference>
<evidence type="ECO:0000259" key="6">
    <source>
        <dbReference type="PROSITE" id="PS01180"/>
    </source>
</evidence>
<dbReference type="Proteomes" id="UP001163046">
    <property type="component" value="Unassembled WGS sequence"/>
</dbReference>
<keyword evidence="1" id="KW-0677">Repeat</keyword>
<evidence type="ECO:0000256" key="4">
    <source>
        <dbReference type="SAM" id="MobiDB-lite"/>
    </source>
</evidence>
<dbReference type="EMBL" id="MU826847">
    <property type="protein sequence ID" value="KAJ7371402.1"/>
    <property type="molecule type" value="Genomic_DNA"/>
</dbReference>
<dbReference type="SMART" id="SM00042">
    <property type="entry name" value="CUB"/>
    <property type="match status" value="2"/>
</dbReference>
<comment type="caution">
    <text evidence="3">Lacks conserved residue(s) required for the propagation of feature annotation.</text>
</comment>
<evidence type="ECO:0000256" key="1">
    <source>
        <dbReference type="ARBA" id="ARBA00022737"/>
    </source>
</evidence>
<dbReference type="CDD" id="cd00041">
    <property type="entry name" value="CUB"/>
    <property type="match status" value="2"/>
</dbReference>
<name>A0A9W9YXP0_9CNID</name>
<proteinExistence type="predicted"/>
<keyword evidence="5" id="KW-0472">Membrane</keyword>
<evidence type="ECO:0000256" key="5">
    <source>
        <dbReference type="SAM" id="Phobius"/>
    </source>
</evidence>
<feature type="compositionally biased region" description="Pro residues" evidence="4">
    <location>
        <begin position="477"/>
        <end position="498"/>
    </location>
</feature>
<comment type="caution">
    <text evidence="7">The sequence shown here is derived from an EMBL/GenBank/DDBJ whole genome shotgun (WGS) entry which is preliminary data.</text>
</comment>
<keyword evidence="8" id="KW-1185">Reference proteome</keyword>
<evidence type="ECO:0000256" key="3">
    <source>
        <dbReference type="PROSITE-ProRule" id="PRU00059"/>
    </source>
</evidence>
<feature type="region of interest" description="Disordered" evidence="4">
    <location>
        <begin position="473"/>
        <end position="530"/>
    </location>
</feature>
<reference evidence="7" key="1">
    <citation type="submission" date="2023-01" db="EMBL/GenBank/DDBJ databases">
        <title>Genome assembly of the deep-sea coral Lophelia pertusa.</title>
        <authorList>
            <person name="Herrera S."/>
            <person name="Cordes E."/>
        </authorList>
    </citation>
    <scope>NUCLEOTIDE SEQUENCE</scope>
    <source>
        <strain evidence="7">USNM1676648</strain>
        <tissue evidence="7">Polyp</tissue>
    </source>
</reference>
<dbReference type="InterPro" id="IPR000859">
    <property type="entry name" value="CUB_dom"/>
</dbReference>
<feature type="domain" description="CUB" evidence="6">
    <location>
        <begin position="260"/>
        <end position="375"/>
    </location>
</feature>
<feature type="region of interest" description="Disordered" evidence="4">
    <location>
        <begin position="423"/>
        <end position="451"/>
    </location>
</feature>
<dbReference type="InterPro" id="IPR035914">
    <property type="entry name" value="Sperma_CUB_dom_sf"/>
</dbReference>